<dbReference type="Pfam" id="PF13635">
    <property type="entry name" value="DUF4143"/>
    <property type="match status" value="1"/>
</dbReference>
<organism evidence="2 3">
    <name type="scientific">Roseburia faecis</name>
    <dbReference type="NCBI Taxonomy" id="301302"/>
    <lineage>
        <taxon>Bacteria</taxon>
        <taxon>Bacillati</taxon>
        <taxon>Bacillota</taxon>
        <taxon>Clostridia</taxon>
        <taxon>Lachnospirales</taxon>
        <taxon>Lachnospiraceae</taxon>
        <taxon>Roseburia</taxon>
    </lineage>
</organism>
<reference evidence="3" key="1">
    <citation type="submission" date="2015-05" db="EMBL/GenBank/DDBJ databases">
        <authorList>
            <consortium name="Pathogen Informatics"/>
        </authorList>
    </citation>
    <scope>NUCLEOTIDE SEQUENCE [LARGE SCALE GENOMIC DNA]</scope>
    <source>
        <strain evidence="3">M72</strain>
    </source>
</reference>
<dbReference type="PANTHER" id="PTHR33295:SF7">
    <property type="entry name" value="ATPASE"/>
    <property type="match status" value="1"/>
</dbReference>
<gene>
    <name evidence="2" type="ORF">M72_11331</name>
</gene>
<name>A0A0M6WUY8_9FIRM</name>
<accession>A0A0M6WUY8</accession>
<dbReference type="EMBL" id="CVRR01000037">
    <property type="protein sequence ID" value="CRL41009.1"/>
    <property type="molecule type" value="Genomic_DNA"/>
</dbReference>
<dbReference type="Proteomes" id="UP000049979">
    <property type="component" value="Unassembled WGS sequence"/>
</dbReference>
<proteinExistence type="predicted"/>
<sequence length="138" mass="15829">MDLYAFKIYMLDVGLLLAMADLDASVIIDGNRIFTEFKGALTEQYVLQQMIAELGVKPYYYTTANSTGEIDFMLQAPGSVIPVEVKAEENLRAKSLRAFCEKYHPQHAVRTSMSDFREQDWMTNIPLYNIDRIGEYLK</sequence>
<feature type="domain" description="DUF4143" evidence="1">
    <location>
        <begin position="5"/>
        <end position="87"/>
    </location>
</feature>
<dbReference type="RefSeq" id="WP_055068370.1">
    <property type="nucleotide sequence ID" value="NZ_CP173697.1"/>
</dbReference>
<dbReference type="InterPro" id="IPR025420">
    <property type="entry name" value="DUF4143"/>
</dbReference>
<dbReference type="PANTHER" id="PTHR33295">
    <property type="entry name" value="ATPASE"/>
    <property type="match status" value="1"/>
</dbReference>
<dbReference type="AlphaFoldDB" id="A0A0M6WUY8"/>
<dbReference type="OrthoDB" id="9801806at2"/>
<dbReference type="STRING" id="301302.ERS852420_01660"/>
<evidence type="ECO:0000313" key="3">
    <source>
        <dbReference type="Proteomes" id="UP000049979"/>
    </source>
</evidence>
<evidence type="ECO:0000313" key="2">
    <source>
        <dbReference type="EMBL" id="CRL41009.1"/>
    </source>
</evidence>
<protein>
    <recommendedName>
        <fullName evidence="1">DUF4143 domain-containing protein</fullName>
    </recommendedName>
</protein>
<evidence type="ECO:0000259" key="1">
    <source>
        <dbReference type="Pfam" id="PF13635"/>
    </source>
</evidence>
<keyword evidence="3" id="KW-1185">Reference proteome</keyword>